<dbReference type="AlphaFoldDB" id="A0A9P4Y3F5"/>
<proteinExistence type="predicted"/>
<accession>A0A9P4Y3F5</accession>
<protein>
    <recommendedName>
        <fullName evidence="1">F-box domain-containing protein</fullName>
    </recommendedName>
</protein>
<dbReference type="Pfam" id="PF00646">
    <property type="entry name" value="F-box"/>
    <property type="match status" value="1"/>
</dbReference>
<evidence type="ECO:0000313" key="3">
    <source>
        <dbReference type="Proteomes" id="UP000803844"/>
    </source>
</evidence>
<dbReference type="CDD" id="cd09917">
    <property type="entry name" value="F-box_SF"/>
    <property type="match status" value="1"/>
</dbReference>
<gene>
    <name evidence="2" type="ORF">M406DRAFT_68202</name>
</gene>
<dbReference type="GeneID" id="63842283"/>
<evidence type="ECO:0000259" key="1">
    <source>
        <dbReference type="Pfam" id="PF00646"/>
    </source>
</evidence>
<organism evidence="2 3">
    <name type="scientific">Cryphonectria parasitica (strain ATCC 38755 / EP155)</name>
    <dbReference type="NCBI Taxonomy" id="660469"/>
    <lineage>
        <taxon>Eukaryota</taxon>
        <taxon>Fungi</taxon>
        <taxon>Dikarya</taxon>
        <taxon>Ascomycota</taxon>
        <taxon>Pezizomycotina</taxon>
        <taxon>Sordariomycetes</taxon>
        <taxon>Sordariomycetidae</taxon>
        <taxon>Diaporthales</taxon>
        <taxon>Cryphonectriaceae</taxon>
        <taxon>Cryphonectria-Endothia species complex</taxon>
        <taxon>Cryphonectria</taxon>
    </lineage>
</organism>
<dbReference type="SUPFAM" id="SSF81383">
    <property type="entry name" value="F-box domain"/>
    <property type="match status" value="1"/>
</dbReference>
<dbReference type="EMBL" id="MU032347">
    <property type="protein sequence ID" value="KAF3765794.1"/>
    <property type="molecule type" value="Genomic_DNA"/>
</dbReference>
<name>A0A9P4Y3F5_CRYP1</name>
<dbReference type="InterPro" id="IPR036047">
    <property type="entry name" value="F-box-like_dom_sf"/>
</dbReference>
<reference evidence="2" key="1">
    <citation type="journal article" date="2020" name="Phytopathology">
        <title>Genome sequence of the chestnut blight fungus Cryphonectria parasitica EP155: A fundamental resource for an archetypical invasive plant pathogen.</title>
        <authorList>
            <person name="Crouch J.A."/>
            <person name="Dawe A."/>
            <person name="Aerts A."/>
            <person name="Barry K."/>
            <person name="Churchill A.C.L."/>
            <person name="Grimwood J."/>
            <person name="Hillman B."/>
            <person name="Milgroom M.G."/>
            <person name="Pangilinan J."/>
            <person name="Smith M."/>
            <person name="Salamov A."/>
            <person name="Schmutz J."/>
            <person name="Yadav J."/>
            <person name="Grigoriev I.V."/>
            <person name="Nuss D."/>
        </authorList>
    </citation>
    <scope>NUCLEOTIDE SEQUENCE</scope>
    <source>
        <strain evidence="2">EP155</strain>
    </source>
</reference>
<comment type="caution">
    <text evidence="2">The sequence shown here is derived from an EMBL/GenBank/DDBJ whole genome shotgun (WGS) entry which is preliminary data.</text>
</comment>
<dbReference type="OrthoDB" id="4605713at2759"/>
<keyword evidence="3" id="KW-1185">Reference proteome</keyword>
<dbReference type="RefSeq" id="XP_040776755.1">
    <property type="nucleotide sequence ID" value="XM_040925154.1"/>
</dbReference>
<dbReference type="Gene3D" id="1.20.1280.50">
    <property type="match status" value="1"/>
</dbReference>
<dbReference type="InterPro" id="IPR001810">
    <property type="entry name" value="F-box_dom"/>
</dbReference>
<sequence length="257" mass="29315">MDEILRAFDLATTEQRRQILFDILDRLTDDEMDTVAQIHSWRDKRFDILGKCPVEIQLCIVEQMELQDVCTSMRVCRRWRALLTTSTGPVVYKVLLKWFPTLLPPFCEQQGAMQQRAEVLYRALKAWSITTAARYPVRLTTGFKDFVDQQWPAQQFARLNHDKTYVDLSCGNYPYQSVEEGSPSRQDPVSTFYSDGNLAYQVDGGNVGSLQPIIVHQLPTCQRRTFSSPTYNLVKGNPPKLMAVGDQLVIGVSGRTV</sequence>
<evidence type="ECO:0000313" key="2">
    <source>
        <dbReference type="EMBL" id="KAF3765794.1"/>
    </source>
</evidence>
<dbReference type="Proteomes" id="UP000803844">
    <property type="component" value="Unassembled WGS sequence"/>
</dbReference>
<feature type="domain" description="F-box" evidence="1">
    <location>
        <begin position="53"/>
        <end position="84"/>
    </location>
</feature>